<protein>
    <submittedName>
        <fullName evidence="2">Uncharacterized protein</fullName>
    </submittedName>
</protein>
<organism evidence="2 3">
    <name type="scientific">Halorubrum alkaliphilum</name>
    <dbReference type="NCBI Taxonomy" id="261290"/>
    <lineage>
        <taxon>Archaea</taxon>
        <taxon>Methanobacteriati</taxon>
        <taxon>Methanobacteriota</taxon>
        <taxon>Stenosarchaea group</taxon>
        <taxon>Halobacteria</taxon>
        <taxon>Halobacteriales</taxon>
        <taxon>Haloferacaceae</taxon>
        <taxon>Halorubrum</taxon>
    </lineage>
</organism>
<dbReference type="RefSeq" id="WP_209484044.1">
    <property type="nucleotide sequence ID" value="NZ_JAGGKQ010000006.1"/>
</dbReference>
<name>A0A8T4GEJ0_9EURY</name>
<gene>
    <name evidence="2" type="ORF">J2751_001163</name>
</gene>
<dbReference type="InterPro" id="IPR058463">
    <property type="entry name" value="DUF8150"/>
</dbReference>
<dbReference type="AlphaFoldDB" id="A0A8T4GEJ0"/>
<evidence type="ECO:0000256" key="1">
    <source>
        <dbReference type="SAM" id="MobiDB-lite"/>
    </source>
</evidence>
<feature type="region of interest" description="Disordered" evidence="1">
    <location>
        <begin position="1"/>
        <end position="24"/>
    </location>
</feature>
<reference evidence="2" key="1">
    <citation type="submission" date="2021-03" db="EMBL/GenBank/DDBJ databases">
        <title>Genomic Encyclopedia of Type Strains, Phase IV (KMG-IV): sequencing the most valuable type-strain genomes for metagenomic binning, comparative biology and taxonomic classification.</title>
        <authorList>
            <person name="Goeker M."/>
        </authorList>
    </citation>
    <scope>NUCLEOTIDE SEQUENCE</scope>
    <source>
        <strain evidence="2">DSM 23564</strain>
    </source>
</reference>
<accession>A0A8T4GEJ0</accession>
<dbReference type="Proteomes" id="UP000823588">
    <property type="component" value="Unassembled WGS sequence"/>
</dbReference>
<proteinExistence type="predicted"/>
<dbReference type="OrthoDB" id="210908at2157"/>
<comment type="caution">
    <text evidence="2">The sequence shown here is derived from an EMBL/GenBank/DDBJ whole genome shotgun (WGS) entry which is preliminary data.</text>
</comment>
<feature type="region of interest" description="Disordered" evidence="1">
    <location>
        <begin position="78"/>
        <end position="100"/>
    </location>
</feature>
<evidence type="ECO:0000313" key="2">
    <source>
        <dbReference type="EMBL" id="MBP1922157.1"/>
    </source>
</evidence>
<keyword evidence="3" id="KW-1185">Reference proteome</keyword>
<dbReference type="EMBL" id="JAGGKQ010000006">
    <property type="protein sequence ID" value="MBP1922157.1"/>
    <property type="molecule type" value="Genomic_DNA"/>
</dbReference>
<sequence>MSDSRTPEDGSAEADGDPERPPRYDQVIRWAEYIKDNPPEVWGPQQNAVVNGQIESARAVEMSAEDRARIQAFADAELRRDGEENAEAEDGEANRDVERS</sequence>
<evidence type="ECO:0000313" key="3">
    <source>
        <dbReference type="Proteomes" id="UP000823588"/>
    </source>
</evidence>
<dbReference type="Pfam" id="PF26477">
    <property type="entry name" value="DUF8150"/>
    <property type="match status" value="1"/>
</dbReference>